<name>A0A6J4U2B2_9BACT</name>
<dbReference type="Pfam" id="PF18928">
    <property type="entry name" value="DUF5677"/>
    <property type="match status" value="1"/>
</dbReference>
<dbReference type="AlphaFoldDB" id="A0A6J4U2B2"/>
<sequence length="272" mass="30883">MDDHEAAANRLVQGLRPPVDVLVDLAGLVVHGSRIPFEADDPAHVMLLSFASKQHDHLHSVRVLVDAGQGADATIIARTMLEGTAQLLWALNHRPDGPELWWWYAAVMDWRQLRENELNGMPVDPEQWRIVVELLDKYGARYLSAKARKDREEGKPLPTDPYRRSWLDLDVRSMLATIRGELHYDLVYRTASERIHWNPRAMLRSLNIVNGVPRGYRRHDSRGALMALIAGFYAMHQALEVLDQAFGLGLEPRLASVLAKFEAERPADGRHD</sequence>
<evidence type="ECO:0000313" key="1">
    <source>
        <dbReference type="EMBL" id="CAA9538191.1"/>
    </source>
</evidence>
<protein>
    <submittedName>
        <fullName evidence="1">Uncharacterized protein</fullName>
    </submittedName>
</protein>
<accession>A0A6J4U2B2</accession>
<reference evidence="1" key="1">
    <citation type="submission" date="2020-02" db="EMBL/GenBank/DDBJ databases">
        <authorList>
            <person name="Meier V. D."/>
        </authorList>
    </citation>
    <scope>NUCLEOTIDE SEQUENCE</scope>
    <source>
        <strain evidence="1">AVDCRST_MAG49</strain>
    </source>
</reference>
<proteinExistence type="predicted"/>
<organism evidence="1">
    <name type="scientific">uncultured Thermomicrobiales bacterium</name>
    <dbReference type="NCBI Taxonomy" id="1645740"/>
    <lineage>
        <taxon>Bacteria</taxon>
        <taxon>Pseudomonadati</taxon>
        <taxon>Thermomicrobiota</taxon>
        <taxon>Thermomicrobia</taxon>
        <taxon>Thermomicrobiales</taxon>
        <taxon>environmental samples</taxon>
    </lineage>
</organism>
<dbReference type="EMBL" id="CADCWG010000031">
    <property type="protein sequence ID" value="CAA9538191.1"/>
    <property type="molecule type" value="Genomic_DNA"/>
</dbReference>
<dbReference type="InterPro" id="IPR043733">
    <property type="entry name" value="DUF5677"/>
</dbReference>
<gene>
    <name evidence="1" type="ORF">AVDCRST_MAG49-541</name>
</gene>